<evidence type="ECO:0000313" key="1">
    <source>
        <dbReference type="EMBL" id="CAB3732807.1"/>
    </source>
</evidence>
<protein>
    <recommendedName>
        <fullName evidence="3">Glycosyl transferase family 1 domain-containing protein</fullName>
    </recommendedName>
</protein>
<evidence type="ECO:0000313" key="2">
    <source>
        <dbReference type="Proteomes" id="UP000494249"/>
    </source>
</evidence>
<dbReference type="AlphaFoldDB" id="A0A6J5CD74"/>
<dbReference type="Gene3D" id="3.40.50.2000">
    <property type="entry name" value="Glycogen Phosphorylase B"/>
    <property type="match status" value="1"/>
</dbReference>
<organism evidence="1 2">
    <name type="scientific">Paraburkholderia phenoliruptrix</name>
    <dbReference type="NCBI Taxonomy" id="252970"/>
    <lineage>
        <taxon>Bacteria</taxon>
        <taxon>Pseudomonadati</taxon>
        <taxon>Pseudomonadota</taxon>
        <taxon>Betaproteobacteria</taxon>
        <taxon>Burkholderiales</taxon>
        <taxon>Burkholderiaceae</taxon>
        <taxon>Paraburkholderia</taxon>
    </lineage>
</organism>
<sequence>MTGGIWDYHHNRLCFFNYFDHLSGNGTVSYKSVFDHLLTKDDLIGNDIVFLTRTKTNNVSDILRWCNELSIPTVYMIDDNWFSVADDWPDQYASMFGKHSDYYNNFIRGIEGADCVLTYNKHLAHDLSLHAKKIVMLKNSVELEFFEDMPRPNNERYVIGYSGSPRYMSAPFEALGQIGRNRHDVDILISGTILPEQEERLRDCNLIRKPHMSYSRYASEIRKTGVDLLLAPLDDSRTSASKCPNKYLEITALGAVGIYSNVDPYTWYIHNDINGVLVDDSDSASQWYAAMTSLLDKKRLAELHAAARADVYENYTVPKVATDFLNMVRSVIAEGKAKC</sequence>
<accession>A0A6J5CD74</accession>
<reference evidence="1 2" key="1">
    <citation type="submission" date="2020-04" db="EMBL/GenBank/DDBJ databases">
        <authorList>
            <person name="De Canck E."/>
        </authorList>
    </citation>
    <scope>NUCLEOTIDE SEQUENCE [LARGE SCALE GENOMIC DNA]</scope>
    <source>
        <strain evidence="1 2">LMG 22037</strain>
    </source>
</reference>
<dbReference type="SUPFAM" id="SSF53756">
    <property type="entry name" value="UDP-Glycosyltransferase/glycogen phosphorylase"/>
    <property type="match status" value="1"/>
</dbReference>
<dbReference type="Proteomes" id="UP000494249">
    <property type="component" value="Unassembled WGS sequence"/>
</dbReference>
<dbReference type="EMBL" id="CADIKB010000045">
    <property type="protein sequence ID" value="CAB3732807.1"/>
    <property type="molecule type" value="Genomic_DNA"/>
</dbReference>
<proteinExistence type="predicted"/>
<gene>
    <name evidence="1" type="ORF">LMG22037_05742</name>
</gene>
<name>A0A6J5CD74_9BURK</name>
<evidence type="ECO:0008006" key="3">
    <source>
        <dbReference type="Google" id="ProtNLM"/>
    </source>
</evidence>